<sequence length="300" mass="34528">MKNTYNQQLRDIMQPHPHDVLCGRGAGVLKHIGNLRWRELIKDKQEEYVSLKKHEKMYLTESIVFAVRNLSPPGRFLQKDGRGRWFEIGDQKANEKTAQALREGAPKLRKKLQQQDKKLMKRSISVNPLPSKPLNTKPQRSRSWPTIQTPVFAQHQSFLSSENNFFNLQQQPFAMHQQQPFPTNMSNCSDPAIRRISWTQQESCYDAEPLQLPADGDDVKIQFDEQETTHLEACLGMNKFHPIDNADDEDIFSVTEEFPPAKAEAGSPRVPQKVSSNALTDLLEKQRLLFESFVANDFEL</sequence>
<dbReference type="OrthoDB" id="202925at2759"/>
<evidence type="ECO:0000313" key="2">
    <source>
        <dbReference type="EMBL" id="CAB9508929.1"/>
    </source>
</evidence>
<accession>A0A9N8DUT3</accession>
<feature type="domain" description="DUF6824" evidence="1">
    <location>
        <begin position="19"/>
        <end position="103"/>
    </location>
</feature>
<reference evidence="2" key="1">
    <citation type="submission" date="2020-06" db="EMBL/GenBank/DDBJ databases">
        <authorList>
            <consortium name="Plant Systems Biology data submission"/>
        </authorList>
    </citation>
    <scope>NUCLEOTIDE SEQUENCE</scope>
    <source>
        <strain evidence="2">D6</strain>
    </source>
</reference>
<dbReference type="AlphaFoldDB" id="A0A9N8DUT3"/>
<evidence type="ECO:0000313" key="3">
    <source>
        <dbReference type="Proteomes" id="UP001153069"/>
    </source>
</evidence>
<dbReference type="InterPro" id="IPR049227">
    <property type="entry name" value="DUF6824"/>
</dbReference>
<keyword evidence="3" id="KW-1185">Reference proteome</keyword>
<evidence type="ECO:0000259" key="1">
    <source>
        <dbReference type="Pfam" id="PF20710"/>
    </source>
</evidence>
<dbReference type="Proteomes" id="UP001153069">
    <property type="component" value="Unassembled WGS sequence"/>
</dbReference>
<dbReference type="EMBL" id="CAICTM010000366">
    <property type="protein sequence ID" value="CAB9508929.1"/>
    <property type="molecule type" value="Genomic_DNA"/>
</dbReference>
<gene>
    <name evidence="2" type="ORF">SEMRO_367_G127760.1</name>
</gene>
<protein>
    <submittedName>
        <fullName evidence="2">Nitrilase family, member 2</fullName>
    </submittedName>
</protein>
<dbReference type="Pfam" id="PF20710">
    <property type="entry name" value="DUF6824"/>
    <property type="match status" value="1"/>
</dbReference>
<comment type="caution">
    <text evidence="2">The sequence shown here is derived from an EMBL/GenBank/DDBJ whole genome shotgun (WGS) entry which is preliminary data.</text>
</comment>
<name>A0A9N8DUT3_9STRA</name>
<organism evidence="2 3">
    <name type="scientific">Seminavis robusta</name>
    <dbReference type="NCBI Taxonomy" id="568900"/>
    <lineage>
        <taxon>Eukaryota</taxon>
        <taxon>Sar</taxon>
        <taxon>Stramenopiles</taxon>
        <taxon>Ochrophyta</taxon>
        <taxon>Bacillariophyta</taxon>
        <taxon>Bacillariophyceae</taxon>
        <taxon>Bacillariophycidae</taxon>
        <taxon>Naviculales</taxon>
        <taxon>Naviculaceae</taxon>
        <taxon>Seminavis</taxon>
    </lineage>
</organism>
<proteinExistence type="predicted"/>